<gene>
    <name evidence="1" type="ORF">AMECASPLE_007918</name>
</gene>
<organism evidence="1 2">
    <name type="scientific">Ameca splendens</name>
    <dbReference type="NCBI Taxonomy" id="208324"/>
    <lineage>
        <taxon>Eukaryota</taxon>
        <taxon>Metazoa</taxon>
        <taxon>Chordata</taxon>
        <taxon>Craniata</taxon>
        <taxon>Vertebrata</taxon>
        <taxon>Euteleostomi</taxon>
        <taxon>Actinopterygii</taxon>
        <taxon>Neopterygii</taxon>
        <taxon>Teleostei</taxon>
        <taxon>Neoteleostei</taxon>
        <taxon>Acanthomorphata</taxon>
        <taxon>Ovalentaria</taxon>
        <taxon>Atherinomorphae</taxon>
        <taxon>Cyprinodontiformes</taxon>
        <taxon>Goodeidae</taxon>
        <taxon>Ameca</taxon>
    </lineage>
</organism>
<evidence type="ECO:0000313" key="2">
    <source>
        <dbReference type="Proteomes" id="UP001469553"/>
    </source>
</evidence>
<proteinExistence type="predicted"/>
<evidence type="ECO:0000313" key="1">
    <source>
        <dbReference type="EMBL" id="MEQ2302568.1"/>
    </source>
</evidence>
<protein>
    <submittedName>
        <fullName evidence="1">Uncharacterized protein</fullName>
    </submittedName>
</protein>
<keyword evidence="2" id="KW-1185">Reference proteome</keyword>
<comment type="caution">
    <text evidence="1">The sequence shown here is derived from an EMBL/GenBank/DDBJ whole genome shotgun (WGS) entry which is preliminary data.</text>
</comment>
<dbReference type="EMBL" id="JAHRIP010056839">
    <property type="protein sequence ID" value="MEQ2302568.1"/>
    <property type="molecule type" value="Genomic_DNA"/>
</dbReference>
<sequence>MYFQQYMKGHVRCYKSSRKVRIEGYFFHKMKKHTCLYVSYGPLHTIHLSPPFPCLRKKKKKIHSKVITIFFPYSHNCILFHNALPPPPLNLFPAPHPRSGKVQRIHTNEKALKNKENNT</sequence>
<name>A0ABV0ZAX9_9TELE</name>
<reference evidence="1 2" key="1">
    <citation type="submission" date="2021-06" db="EMBL/GenBank/DDBJ databases">
        <authorList>
            <person name="Palmer J.M."/>
        </authorList>
    </citation>
    <scope>NUCLEOTIDE SEQUENCE [LARGE SCALE GENOMIC DNA]</scope>
    <source>
        <strain evidence="1 2">AS_MEX2019</strain>
        <tissue evidence="1">Muscle</tissue>
    </source>
</reference>
<accession>A0ABV0ZAX9</accession>
<dbReference type="Proteomes" id="UP001469553">
    <property type="component" value="Unassembled WGS sequence"/>
</dbReference>